<dbReference type="AlphaFoldDB" id="A0AAN6IXR6"/>
<reference evidence="1" key="1">
    <citation type="submission" date="2023-01" db="EMBL/GenBank/DDBJ databases">
        <title>Exophiala dermititidis isolated from Cystic Fibrosis Patient.</title>
        <authorList>
            <person name="Kurbessoian T."/>
            <person name="Crocker A."/>
            <person name="Murante D."/>
            <person name="Hogan D.A."/>
            <person name="Stajich J.E."/>
        </authorList>
    </citation>
    <scope>NUCLEOTIDE SEQUENCE</scope>
    <source>
        <strain evidence="1">Ex8</strain>
    </source>
</reference>
<protein>
    <submittedName>
        <fullName evidence="1">Uncharacterized protein</fullName>
    </submittedName>
</protein>
<sequence length="152" mass="16408">MGLPAMREVQDGALVAIIRPFLGKDRTERGISAGGRLLLSYSTTGEVLSQIKYEDELDGTQDTKLQVVVYEDADMRESAVDAKARSADVFGTFFLTSGRGPEAVRPTWKTPGSGRIPRDFNLTADNDGLLGRPVLIMDQQGLAIGHGIIGRS</sequence>
<organism evidence="1 2">
    <name type="scientific">Exophiala dermatitidis</name>
    <name type="common">Black yeast-like fungus</name>
    <name type="synonym">Wangiella dermatitidis</name>
    <dbReference type="NCBI Taxonomy" id="5970"/>
    <lineage>
        <taxon>Eukaryota</taxon>
        <taxon>Fungi</taxon>
        <taxon>Dikarya</taxon>
        <taxon>Ascomycota</taxon>
        <taxon>Pezizomycotina</taxon>
        <taxon>Eurotiomycetes</taxon>
        <taxon>Chaetothyriomycetidae</taxon>
        <taxon>Chaetothyriales</taxon>
        <taxon>Herpotrichiellaceae</taxon>
        <taxon>Exophiala</taxon>
    </lineage>
</organism>
<accession>A0AAN6IXR6</accession>
<dbReference type="EMBL" id="JAJGCB010000002">
    <property type="protein sequence ID" value="KAJ8994592.1"/>
    <property type="molecule type" value="Genomic_DNA"/>
</dbReference>
<evidence type="ECO:0000313" key="2">
    <source>
        <dbReference type="Proteomes" id="UP001161757"/>
    </source>
</evidence>
<proteinExistence type="predicted"/>
<dbReference type="Proteomes" id="UP001161757">
    <property type="component" value="Unassembled WGS sequence"/>
</dbReference>
<name>A0AAN6IXR6_EXODE</name>
<evidence type="ECO:0000313" key="1">
    <source>
        <dbReference type="EMBL" id="KAJ8994592.1"/>
    </source>
</evidence>
<gene>
    <name evidence="1" type="ORF">HRR80_001304</name>
</gene>
<comment type="caution">
    <text evidence="1">The sequence shown here is derived from an EMBL/GenBank/DDBJ whole genome shotgun (WGS) entry which is preliminary data.</text>
</comment>